<evidence type="ECO:0000313" key="2">
    <source>
        <dbReference type="EMBL" id="SVC69829.1"/>
    </source>
</evidence>
<dbReference type="AlphaFoldDB" id="A0A382P8T2"/>
<accession>A0A382P8T2</accession>
<organism evidence="2">
    <name type="scientific">marine metagenome</name>
    <dbReference type="NCBI Taxonomy" id="408172"/>
    <lineage>
        <taxon>unclassified sequences</taxon>
        <taxon>metagenomes</taxon>
        <taxon>ecological metagenomes</taxon>
    </lineage>
</organism>
<name>A0A382P8T2_9ZZZZ</name>
<gene>
    <name evidence="2" type="ORF">METZ01_LOCUS322683</name>
</gene>
<protein>
    <submittedName>
        <fullName evidence="2">Uncharacterized protein</fullName>
    </submittedName>
</protein>
<feature type="transmembrane region" description="Helical" evidence="1">
    <location>
        <begin position="6"/>
        <end position="24"/>
    </location>
</feature>
<feature type="non-terminal residue" evidence="2">
    <location>
        <position position="232"/>
    </location>
</feature>
<reference evidence="2" key="1">
    <citation type="submission" date="2018-05" db="EMBL/GenBank/DDBJ databases">
        <authorList>
            <person name="Lanie J.A."/>
            <person name="Ng W.-L."/>
            <person name="Kazmierczak K.M."/>
            <person name="Andrzejewski T.M."/>
            <person name="Davidsen T.M."/>
            <person name="Wayne K.J."/>
            <person name="Tettelin H."/>
            <person name="Glass J.I."/>
            <person name="Rusch D."/>
            <person name="Podicherti R."/>
            <person name="Tsui H.-C.T."/>
            <person name="Winkler M.E."/>
        </authorList>
    </citation>
    <scope>NUCLEOTIDE SEQUENCE</scope>
</reference>
<proteinExistence type="predicted"/>
<keyword evidence="1" id="KW-0472">Membrane</keyword>
<dbReference type="EMBL" id="UINC01105696">
    <property type="protein sequence ID" value="SVC69829.1"/>
    <property type="molecule type" value="Genomic_DNA"/>
</dbReference>
<evidence type="ECO:0000256" key="1">
    <source>
        <dbReference type="SAM" id="Phobius"/>
    </source>
</evidence>
<keyword evidence="1" id="KW-1133">Transmembrane helix</keyword>
<sequence length="232" mass="25964">VLVKYFLYTIFTISVLFLTSCAGINRALTTKVCIIGNTSVDAGGTRLAEVKGADDDSEETIEVTTYNYEYPNKYFPFPSNKRRVSTGDNDPSLRAFIPKETGIPASYQVYIQTRSNADFKDWNKGEFRLNGEITKFNNAERVSHSAEAWGSEFLEDTIIEVPLDILNSWKSAPPNRSGETGVTIHLIGSKPQKISKITKDDKWLSQAEIDKYLSQGDTALDTVYYSSVQSAW</sequence>
<feature type="non-terminal residue" evidence="2">
    <location>
        <position position="1"/>
    </location>
</feature>
<keyword evidence="1" id="KW-0812">Transmembrane</keyword>